<feature type="transmembrane region" description="Helical" evidence="9">
    <location>
        <begin position="207"/>
        <end position="236"/>
    </location>
</feature>
<comment type="subcellular location">
    <subcellularLocation>
        <location evidence="1 9">Cell membrane</location>
        <topology evidence="1 9">Multi-pass membrane protein</topology>
    </subcellularLocation>
</comment>
<keyword evidence="4 10" id="KW-1003">Cell membrane</keyword>
<dbReference type="InterPro" id="IPR000515">
    <property type="entry name" value="MetI-like"/>
</dbReference>
<dbReference type="Gene3D" id="1.10.3720.10">
    <property type="entry name" value="MetI-like"/>
    <property type="match status" value="1"/>
</dbReference>
<sequence length="446" mass="47869">MGYRIVAESLGAEAGESVAFSPNASFVGAHPDGGEGLDEMELDVFAPTLEELSGVATAATCTLPESNLQANEARRDDWRRPSEIGSGHSIRLYVFATPEHTGKEMRVRWEPDAGFLPNDCPYDLRLRLARVPTGIELEPFEVDLKKQPSGSIRIPTWIAHSDSERVDGYVLEVQALRPKGTSQVSAVLGQLNSTHWSPTGAYARFGILPLLFGTATMTLIALGVAVPIGVLCAVFVSEFASKRLRHLLKSTVELLSSVPTVVLAYLGLMMLAPWLMSLVGSALRMESGRNLLTCGLVLGVLILPTVVTVAEDALGAVPRSLKEGGFALGLERSEVIRKVLLPAAKVGIVAAVLLGFSRAVGETMILWILSGGTATWPRLDNVSSAASSLVGPARGIPDTIAIEMANVDFEGDQYGYLFLIGVLLFALTMLLNVVGYSLIRRKAWWS</sequence>
<keyword evidence="5 10" id="KW-0592">Phosphate transport</keyword>
<evidence type="ECO:0000313" key="12">
    <source>
        <dbReference type="EMBL" id="BBO24493.1"/>
    </source>
</evidence>
<keyword evidence="6 9" id="KW-0812">Transmembrane</keyword>
<dbReference type="KEGG" id="npy:NPRO_20880"/>
<evidence type="ECO:0000256" key="8">
    <source>
        <dbReference type="ARBA" id="ARBA00023136"/>
    </source>
</evidence>
<dbReference type="GO" id="GO:0005315">
    <property type="term" value="F:phosphate transmembrane transporter activity"/>
    <property type="evidence" value="ECO:0007669"/>
    <property type="project" value="InterPro"/>
</dbReference>
<evidence type="ECO:0000313" key="13">
    <source>
        <dbReference type="Proteomes" id="UP000662873"/>
    </source>
</evidence>
<dbReference type="SUPFAM" id="SSF161098">
    <property type="entry name" value="MetI-like"/>
    <property type="match status" value="1"/>
</dbReference>
<dbReference type="GO" id="GO:0006817">
    <property type="term" value="P:phosphate ion transport"/>
    <property type="evidence" value="ECO:0007669"/>
    <property type="project" value="UniProtKB-KW"/>
</dbReference>
<evidence type="ECO:0000256" key="9">
    <source>
        <dbReference type="RuleBase" id="RU363032"/>
    </source>
</evidence>
<organism evidence="12 13">
    <name type="scientific">Candidatus Nitrosymbiomonas proteolyticus</name>
    <dbReference type="NCBI Taxonomy" id="2608984"/>
    <lineage>
        <taxon>Bacteria</taxon>
        <taxon>Bacillati</taxon>
        <taxon>Armatimonadota</taxon>
        <taxon>Armatimonadota incertae sedis</taxon>
        <taxon>Candidatus Nitrosymbiomonas</taxon>
    </lineage>
</organism>
<feature type="transmembrane region" description="Helical" evidence="9">
    <location>
        <begin position="339"/>
        <end position="360"/>
    </location>
</feature>
<dbReference type="PANTHER" id="PTHR30425:SF1">
    <property type="entry name" value="PHOSPHATE TRANSPORT SYSTEM PERMEASE PROTEIN PSTC"/>
    <property type="match status" value="1"/>
</dbReference>
<evidence type="ECO:0000259" key="11">
    <source>
        <dbReference type="PROSITE" id="PS50928"/>
    </source>
</evidence>
<keyword evidence="3 9" id="KW-0813">Transport</keyword>
<gene>
    <name evidence="12" type="ORF">NPRO_20880</name>
</gene>
<dbReference type="PROSITE" id="PS50928">
    <property type="entry name" value="ABC_TM1"/>
    <property type="match status" value="1"/>
</dbReference>
<feature type="domain" description="ABC transmembrane type-1" evidence="11">
    <location>
        <begin position="211"/>
        <end position="435"/>
    </location>
</feature>
<feature type="transmembrane region" description="Helical" evidence="9">
    <location>
        <begin position="414"/>
        <end position="439"/>
    </location>
</feature>
<evidence type="ECO:0000256" key="3">
    <source>
        <dbReference type="ARBA" id="ARBA00022448"/>
    </source>
</evidence>
<dbReference type="EMBL" id="AP021858">
    <property type="protein sequence ID" value="BBO24493.1"/>
    <property type="molecule type" value="Genomic_DNA"/>
</dbReference>
<dbReference type="InterPro" id="IPR011864">
    <property type="entry name" value="Phosphate_PstC"/>
</dbReference>
<feature type="transmembrane region" description="Helical" evidence="9">
    <location>
        <begin position="296"/>
        <end position="318"/>
    </location>
</feature>
<name>A0A809RA95_9BACT</name>
<evidence type="ECO:0000256" key="2">
    <source>
        <dbReference type="ARBA" id="ARBA00007069"/>
    </source>
</evidence>
<dbReference type="AlphaFoldDB" id="A0A809RA95"/>
<evidence type="ECO:0000256" key="6">
    <source>
        <dbReference type="ARBA" id="ARBA00022692"/>
    </source>
</evidence>
<dbReference type="Proteomes" id="UP000662873">
    <property type="component" value="Chromosome"/>
</dbReference>
<keyword evidence="8 9" id="KW-0472">Membrane</keyword>
<reference evidence="12" key="1">
    <citation type="journal article" name="DNA Res.">
        <title>The physiological potential of anammox bacteria as revealed by their core genome structure.</title>
        <authorList>
            <person name="Okubo T."/>
            <person name="Toyoda A."/>
            <person name="Fukuhara K."/>
            <person name="Uchiyama I."/>
            <person name="Harigaya Y."/>
            <person name="Kuroiwa M."/>
            <person name="Suzuki T."/>
            <person name="Murakami Y."/>
            <person name="Suwa Y."/>
            <person name="Takami H."/>
        </authorList>
    </citation>
    <scope>NUCLEOTIDE SEQUENCE</scope>
    <source>
        <strain evidence="12">317325-2</strain>
    </source>
</reference>
<proteinExistence type="inferred from homology"/>
<evidence type="ECO:0000256" key="7">
    <source>
        <dbReference type="ARBA" id="ARBA00022989"/>
    </source>
</evidence>
<dbReference type="GO" id="GO:0005886">
    <property type="term" value="C:plasma membrane"/>
    <property type="evidence" value="ECO:0007669"/>
    <property type="project" value="UniProtKB-SubCell"/>
</dbReference>
<evidence type="ECO:0000256" key="5">
    <source>
        <dbReference type="ARBA" id="ARBA00022592"/>
    </source>
</evidence>
<comment type="caution">
    <text evidence="10">Lacks conserved residue(s) required for the propagation of feature annotation.</text>
</comment>
<dbReference type="Pfam" id="PF00528">
    <property type="entry name" value="BPD_transp_1"/>
    <property type="match status" value="1"/>
</dbReference>
<accession>A0A809RA95</accession>
<evidence type="ECO:0000256" key="1">
    <source>
        <dbReference type="ARBA" id="ARBA00004651"/>
    </source>
</evidence>
<dbReference type="CDD" id="cd06261">
    <property type="entry name" value="TM_PBP2"/>
    <property type="match status" value="1"/>
</dbReference>
<dbReference type="PANTHER" id="PTHR30425">
    <property type="entry name" value="PHOSPHATE TRANSPORT SYSTEM PERMEASE PROTEIN PST"/>
    <property type="match status" value="1"/>
</dbReference>
<evidence type="ECO:0000256" key="10">
    <source>
        <dbReference type="RuleBase" id="RU363054"/>
    </source>
</evidence>
<dbReference type="InterPro" id="IPR035906">
    <property type="entry name" value="MetI-like_sf"/>
</dbReference>
<feature type="transmembrane region" description="Helical" evidence="9">
    <location>
        <begin position="257"/>
        <end position="276"/>
    </location>
</feature>
<keyword evidence="7 9" id="KW-1133">Transmembrane helix</keyword>
<protein>
    <recommendedName>
        <fullName evidence="10">Phosphate transport system permease protein</fullName>
    </recommendedName>
</protein>
<comment type="similarity">
    <text evidence="2 10">Belongs to the binding-protein-dependent transport system permease family. CysTW subfamily.</text>
</comment>
<dbReference type="InterPro" id="IPR051124">
    <property type="entry name" value="Phosphate_Transport_Permease"/>
</dbReference>
<dbReference type="NCBIfam" id="TIGR02138">
    <property type="entry name" value="phosphate_pstC"/>
    <property type="match status" value="1"/>
</dbReference>
<evidence type="ECO:0000256" key="4">
    <source>
        <dbReference type="ARBA" id="ARBA00022475"/>
    </source>
</evidence>
<comment type="function">
    <text evidence="10">Part of the binding-protein-dependent transport system for phosphate; probably responsible for the translocation of the substrate across the membrane.</text>
</comment>